<feature type="domain" description="Erythromycin biosynthesis protein CIII-like C-terminal" evidence="2">
    <location>
        <begin position="311"/>
        <end position="407"/>
    </location>
</feature>
<evidence type="ECO:0000313" key="3">
    <source>
        <dbReference type="EMBL" id="SFJ98815.1"/>
    </source>
</evidence>
<dbReference type="InterPro" id="IPR050426">
    <property type="entry name" value="Glycosyltransferase_28"/>
</dbReference>
<dbReference type="InterPro" id="IPR010610">
    <property type="entry name" value="EryCIII-like_C"/>
</dbReference>
<keyword evidence="4" id="KW-1185">Reference proteome</keyword>
<feature type="domain" description="Glycosyltransferase family 28 N-terminal" evidence="1">
    <location>
        <begin position="7"/>
        <end position="136"/>
    </location>
</feature>
<dbReference type="Pfam" id="PF03033">
    <property type="entry name" value="Glyco_transf_28"/>
    <property type="match status" value="1"/>
</dbReference>
<organism evidence="3 4">
    <name type="scientific">Pseudovibrio ascidiaceicola</name>
    <dbReference type="NCBI Taxonomy" id="285279"/>
    <lineage>
        <taxon>Bacteria</taxon>
        <taxon>Pseudomonadati</taxon>
        <taxon>Pseudomonadota</taxon>
        <taxon>Alphaproteobacteria</taxon>
        <taxon>Hyphomicrobiales</taxon>
        <taxon>Stappiaceae</taxon>
        <taxon>Pseudovibrio</taxon>
    </lineage>
</organism>
<protein>
    <submittedName>
        <fullName evidence="3">Sterol 3beta-glucosyltransferase</fullName>
    </submittedName>
</protein>
<dbReference type="EMBL" id="FOSK01000001">
    <property type="protein sequence ID" value="SFJ98815.1"/>
    <property type="molecule type" value="Genomic_DNA"/>
</dbReference>
<dbReference type="Proteomes" id="UP000199598">
    <property type="component" value="Unassembled WGS sequence"/>
</dbReference>
<accession>A0A1I3VUB0</accession>
<dbReference type="InterPro" id="IPR002213">
    <property type="entry name" value="UDP_glucos_trans"/>
</dbReference>
<proteinExistence type="predicted"/>
<evidence type="ECO:0000313" key="4">
    <source>
        <dbReference type="Proteomes" id="UP000199598"/>
    </source>
</evidence>
<dbReference type="InterPro" id="IPR004276">
    <property type="entry name" value="GlycoTrans_28_N"/>
</dbReference>
<dbReference type="RefSeq" id="WP_093516631.1">
    <property type="nucleotide sequence ID" value="NZ_FOSK01000001.1"/>
</dbReference>
<dbReference type="SUPFAM" id="SSF53756">
    <property type="entry name" value="UDP-Glycosyltransferase/glycogen phosphorylase"/>
    <property type="match status" value="1"/>
</dbReference>
<evidence type="ECO:0000259" key="2">
    <source>
        <dbReference type="Pfam" id="PF06722"/>
    </source>
</evidence>
<evidence type="ECO:0000259" key="1">
    <source>
        <dbReference type="Pfam" id="PF03033"/>
    </source>
</evidence>
<sequence length="431" mass="46342">MLQPAKILILTYGSRGDVEPFIALACGLTARGHTVTISSAEKYGDWVKSFGLTFEPLSNDTIDLMTTPDGIAALEGASGFLKRIAAGARLAKKSGGLNDGLNRDAWRAAQAVQPDLIVFHPKVMAAPHIAEALNVPAVMGLLQPMIVPTSEFPVAGMPSLPIPGYNKLGYSLVKLSYSAFRKSVNVLRTEILKLPGIRRRNEVLFPRGALPIKTLHAISSWVIPRPKDWPDEAIMSGYWNLKSDETYEPPASLQSFLESGPSPVYIGFGSMTVEDPKALQEVLVEALRKANVRGVLSTGWAGFDALESDDILSISDVPHEWLFPKMAAVVHHGGMGTTAQGFRAGVPCVLCPFFGDQPYWAQKSVALGVGAPSVPRKALTADKLASSIHLAVNDAVLKKNAHDLALHLQSEDGVRIAVAEIETSLAKVVER</sequence>
<dbReference type="Pfam" id="PF06722">
    <property type="entry name" value="EryCIII-like_C"/>
    <property type="match status" value="1"/>
</dbReference>
<dbReference type="PANTHER" id="PTHR48050:SF13">
    <property type="entry name" value="STEROL 3-BETA-GLUCOSYLTRANSFERASE UGT80A2"/>
    <property type="match status" value="1"/>
</dbReference>
<dbReference type="Gene3D" id="3.40.50.2000">
    <property type="entry name" value="Glycogen Phosphorylase B"/>
    <property type="match status" value="2"/>
</dbReference>
<dbReference type="CDD" id="cd03784">
    <property type="entry name" value="GT1_Gtf-like"/>
    <property type="match status" value="1"/>
</dbReference>
<name>A0A1I3VUB0_9HYPH</name>
<gene>
    <name evidence="3" type="ORF">SAMN04488518_101627</name>
</gene>
<comment type="caution">
    <text evidence="3">The sequence shown here is derived from an EMBL/GenBank/DDBJ whole genome shotgun (WGS) entry which is preliminary data.</text>
</comment>
<reference evidence="3 4" key="1">
    <citation type="submission" date="2016-10" db="EMBL/GenBank/DDBJ databases">
        <authorList>
            <person name="Varghese N."/>
            <person name="Submissions S."/>
        </authorList>
    </citation>
    <scope>NUCLEOTIDE SEQUENCE [LARGE SCALE GENOMIC DNA]</scope>
    <source>
        <strain evidence="3 4">DSM 16392</strain>
    </source>
</reference>
<dbReference type="PANTHER" id="PTHR48050">
    <property type="entry name" value="STEROL 3-BETA-GLUCOSYLTRANSFERASE"/>
    <property type="match status" value="1"/>
</dbReference>